<evidence type="ECO:0000313" key="5">
    <source>
        <dbReference type="EMBL" id="GEP70008.1"/>
    </source>
</evidence>
<dbReference type="EMBL" id="BKAL01000010">
    <property type="protein sequence ID" value="GEP70008.1"/>
    <property type="molecule type" value="Genomic_DNA"/>
</dbReference>
<dbReference type="OrthoDB" id="9807064at2"/>
<dbReference type="InterPro" id="IPR004408">
    <property type="entry name" value="Biotin_CoA_COase_ligase"/>
</dbReference>
<dbReference type="Pfam" id="PF03099">
    <property type="entry name" value="BPL_LplA_LipB"/>
    <property type="match status" value="1"/>
</dbReference>
<dbReference type="Proteomes" id="UP000321798">
    <property type="component" value="Unassembled WGS sequence"/>
</dbReference>
<evidence type="ECO:0000259" key="4">
    <source>
        <dbReference type="PROSITE" id="PS51733"/>
    </source>
</evidence>
<dbReference type="InterPro" id="IPR003142">
    <property type="entry name" value="BPL_C"/>
</dbReference>
<dbReference type="EC" id="6.3.4.15" evidence="3"/>
<evidence type="ECO:0000256" key="2">
    <source>
        <dbReference type="ARBA" id="ARBA00023267"/>
    </source>
</evidence>
<dbReference type="InterPro" id="IPR045864">
    <property type="entry name" value="aa-tRNA-synth_II/BPL/LPL"/>
</dbReference>
<accession>A0A512PFM9</accession>
<sequence length="288" mass="30441">MSEHALDRPPVHVDVLRALLLEPAGPLTRIEVVPRTGSTNSDVVEALRADPAAWPDRSLLVAEHQVDGRGRSGRTWETPAGAALTCTFVIRPTVGPAQLGWLPLLAGLGAATALRARTGVPVRLKWPNDLMVPADDDLDEWGAWRKVGGILTELVPLPDGPMVVVGLGVNVSQRPDELPVPSASSLALAGGEHLDRDGLVIALVEALDEVTQTWREAHGDPDASGLANRVAAVCVTLGTAVRVLLPGDRELVGVATGLGPDGSLVVRDEHDVDHRVLAGDVRHVRTSR</sequence>
<organism evidence="5 6">
    <name type="scientific">Cellulomonas soli</name>
    <dbReference type="NCBI Taxonomy" id="931535"/>
    <lineage>
        <taxon>Bacteria</taxon>
        <taxon>Bacillati</taxon>
        <taxon>Actinomycetota</taxon>
        <taxon>Actinomycetes</taxon>
        <taxon>Micrococcales</taxon>
        <taxon>Cellulomonadaceae</taxon>
        <taxon>Cellulomonas</taxon>
    </lineage>
</organism>
<dbReference type="RefSeq" id="WP_146953803.1">
    <property type="nucleotide sequence ID" value="NZ_BAABBJ010000002.1"/>
</dbReference>
<gene>
    <name evidence="5" type="ORF">CSO01_27230</name>
</gene>
<dbReference type="GO" id="GO:0005737">
    <property type="term" value="C:cytoplasm"/>
    <property type="evidence" value="ECO:0007669"/>
    <property type="project" value="TreeGrafter"/>
</dbReference>
<dbReference type="GO" id="GO:0004077">
    <property type="term" value="F:biotin--[biotin carboxyl-carrier protein] ligase activity"/>
    <property type="evidence" value="ECO:0007669"/>
    <property type="project" value="UniProtKB-EC"/>
</dbReference>
<keyword evidence="6" id="KW-1185">Reference proteome</keyword>
<evidence type="ECO:0000256" key="1">
    <source>
        <dbReference type="ARBA" id="ARBA00022598"/>
    </source>
</evidence>
<name>A0A512PFM9_9CELL</name>
<reference evidence="5 6" key="1">
    <citation type="submission" date="2019-07" db="EMBL/GenBank/DDBJ databases">
        <title>Whole genome shotgun sequence of Cellulomonas soli NBRC 109434.</title>
        <authorList>
            <person name="Hosoyama A."/>
            <person name="Uohara A."/>
            <person name="Ohji S."/>
            <person name="Ichikawa N."/>
        </authorList>
    </citation>
    <scope>NUCLEOTIDE SEQUENCE [LARGE SCALE GENOMIC DNA]</scope>
    <source>
        <strain evidence="5 6">NBRC 109434</strain>
    </source>
</reference>
<keyword evidence="1 5" id="KW-0436">Ligase</keyword>
<dbReference type="PANTHER" id="PTHR12835">
    <property type="entry name" value="BIOTIN PROTEIN LIGASE"/>
    <property type="match status" value="1"/>
</dbReference>
<dbReference type="Gene3D" id="3.30.930.10">
    <property type="entry name" value="Bira Bifunctional Protein, Domain 2"/>
    <property type="match status" value="1"/>
</dbReference>
<dbReference type="PANTHER" id="PTHR12835:SF5">
    <property type="entry name" value="BIOTIN--PROTEIN LIGASE"/>
    <property type="match status" value="1"/>
</dbReference>
<dbReference type="Gene3D" id="2.30.30.100">
    <property type="match status" value="1"/>
</dbReference>
<comment type="caution">
    <text evidence="5">The sequence shown here is derived from an EMBL/GenBank/DDBJ whole genome shotgun (WGS) entry which is preliminary data.</text>
</comment>
<protein>
    <recommendedName>
        <fullName evidence="3">biotin--[biotin carboxyl-carrier protein] ligase</fullName>
        <ecNumber evidence="3">6.3.4.15</ecNumber>
    </recommendedName>
</protein>
<evidence type="ECO:0000256" key="3">
    <source>
        <dbReference type="ARBA" id="ARBA00024227"/>
    </source>
</evidence>
<feature type="domain" description="BPL/LPL catalytic" evidence="4">
    <location>
        <begin position="22"/>
        <end position="215"/>
    </location>
</feature>
<dbReference type="SUPFAM" id="SSF55681">
    <property type="entry name" value="Class II aaRS and biotin synthetases"/>
    <property type="match status" value="1"/>
</dbReference>
<keyword evidence="2" id="KW-0092">Biotin</keyword>
<dbReference type="InterPro" id="IPR004143">
    <property type="entry name" value="BPL_LPL_catalytic"/>
</dbReference>
<proteinExistence type="predicted"/>
<dbReference type="AlphaFoldDB" id="A0A512PFM9"/>
<evidence type="ECO:0000313" key="6">
    <source>
        <dbReference type="Proteomes" id="UP000321798"/>
    </source>
</evidence>
<dbReference type="Pfam" id="PF02237">
    <property type="entry name" value="BPL_C"/>
    <property type="match status" value="1"/>
</dbReference>
<dbReference type="NCBIfam" id="TIGR00121">
    <property type="entry name" value="birA_ligase"/>
    <property type="match status" value="1"/>
</dbReference>
<dbReference type="PROSITE" id="PS51733">
    <property type="entry name" value="BPL_LPL_CATALYTIC"/>
    <property type="match status" value="1"/>
</dbReference>
<dbReference type="CDD" id="cd16442">
    <property type="entry name" value="BPL"/>
    <property type="match status" value="1"/>
</dbReference>